<keyword evidence="3" id="KW-1185">Reference proteome</keyword>
<dbReference type="Pfam" id="PF01547">
    <property type="entry name" value="SBP_bac_1"/>
    <property type="match status" value="1"/>
</dbReference>
<dbReference type="SUPFAM" id="SSF53850">
    <property type="entry name" value="Periplasmic binding protein-like II"/>
    <property type="match status" value="1"/>
</dbReference>
<dbReference type="PANTHER" id="PTHR30006">
    <property type="entry name" value="THIAMINE-BINDING PERIPLASMIC PROTEIN-RELATED"/>
    <property type="match status" value="1"/>
</dbReference>
<accession>A0ABW5FPN7</accession>
<dbReference type="PANTHER" id="PTHR30006:SF25">
    <property type="entry name" value="PHOSPHOGLYCERATE TRANSPORT REGULATORY PROTEIN PGTC"/>
    <property type="match status" value="1"/>
</dbReference>
<comment type="caution">
    <text evidence="2">The sequence shown here is derived from an EMBL/GenBank/DDBJ whole genome shotgun (WGS) entry which is preliminary data.</text>
</comment>
<keyword evidence="1" id="KW-0732">Signal</keyword>
<evidence type="ECO:0000256" key="1">
    <source>
        <dbReference type="ARBA" id="ARBA00022729"/>
    </source>
</evidence>
<name>A0ABW5FPN7_9PSEU</name>
<dbReference type="Proteomes" id="UP001597417">
    <property type="component" value="Unassembled WGS sequence"/>
</dbReference>
<evidence type="ECO:0000313" key="3">
    <source>
        <dbReference type="Proteomes" id="UP001597417"/>
    </source>
</evidence>
<dbReference type="RefSeq" id="WP_378263473.1">
    <property type="nucleotide sequence ID" value="NZ_JBHUKR010000006.1"/>
</dbReference>
<protein>
    <submittedName>
        <fullName evidence="2">ABC transporter substrate-binding protein</fullName>
    </submittedName>
</protein>
<proteinExistence type="predicted"/>
<dbReference type="EMBL" id="JBHUKR010000006">
    <property type="protein sequence ID" value="MFD2416569.1"/>
    <property type="molecule type" value="Genomic_DNA"/>
</dbReference>
<dbReference type="InterPro" id="IPR006059">
    <property type="entry name" value="SBP"/>
</dbReference>
<gene>
    <name evidence="2" type="ORF">ACFSXZ_09515</name>
</gene>
<evidence type="ECO:0000313" key="2">
    <source>
        <dbReference type="EMBL" id="MFD2416569.1"/>
    </source>
</evidence>
<sequence length="325" mass="34456">MAAAKSESGLTIYGNAPNSFFKPVIDAFEKAYPGLKATETNLSDNQVFAKYEAEAAQGARTADMLMASAPASWMQAEQNGVTANVTPQGLADFPPETNQGHGVYVMSPEPILTVYNAKLLTGSQVPASYADLAAQARGNPGLYRLVSYPIDNELDYAGIYGLVHILGESKAWSYLDALAANTKTYDEGLDALQQLVQGGASMDYIASGLVQGWAKQYVGLAGYEFMKDATPLIPRAVAVTAKASSPATAQLFLDFLLSKAGQDALCAGGFEASMNNYTPANGCTASLANLKQQVPDGTVYTVPINQATLDAQPGITARWKQAFHR</sequence>
<organism evidence="2 3">
    <name type="scientific">Amycolatopsis pigmentata</name>
    <dbReference type="NCBI Taxonomy" id="450801"/>
    <lineage>
        <taxon>Bacteria</taxon>
        <taxon>Bacillati</taxon>
        <taxon>Actinomycetota</taxon>
        <taxon>Actinomycetes</taxon>
        <taxon>Pseudonocardiales</taxon>
        <taxon>Pseudonocardiaceae</taxon>
        <taxon>Amycolatopsis</taxon>
    </lineage>
</organism>
<dbReference type="Gene3D" id="3.40.190.10">
    <property type="entry name" value="Periplasmic binding protein-like II"/>
    <property type="match status" value="2"/>
</dbReference>
<reference evidence="3" key="1">
    <citation type="journal article" date="2019" name="Int. J. Syst. Evol. Microbiol.">
        <title>The Global Catalogue of Microorganisms (GCM) 10K type strain sequencing project: providing services to taxonomists for standard genome sequencing and annotation.</title>
        <authorList>
            <consortium name="The Broad Institute Genomics Platform"/>
            <consortium name="The Broad Institute Genome Sequencing Center for Infectious Disease"/>
            <person name="Wu L."/>
            <person name="Ma J."/>
        </authorList>
    </citation>
    <scope>NUCLEOTIDE SEQUENCE [LARGE SCALE GENOMIC DNA]</scope>
    <source>
        <strain evidence="3">CGMCC 4.7645</strain>
    </source>
</reference>